<keyword evidence="3" id="KW-0408">Iron</keyword>
<dbReference type="InterPro" id="IPR017896">
    <property type="entry name" value="4Fe4S_Fe-S-bd"/>
</dbReference>
<dbReference type="Proteomes" id="UP000095200">
    <property type="component" value="Unassembled WGS sequence"/>
</dbReference>
<dbReference type="SUPFAM" id="SSF56014">
    <property type="entry name" value="Nitrite and sulphite reductase 4Fe-4S domain-like"/>
    <property type="match status" value="1"/>
</dbReference>
<evidence type="ECO:0000256" key="2">
    <source>
        <dbReference type="ARBA" id="ARBA00022723"/>
    </source>
</evidence>
<dbReference type="PANTHER" id="PTHR43122:SF1">
    <property type="entry name" value="IRON-SULFUR-BINDING PROTEIN"/>
    <property type="match status" value="1"/>
</dbReference>
<name>A0A194AGY0_9BACT</name>
<proteinExistence type="predicted"/>
<keyword evidence="2" id="KW-0479">Metal-binding</keyword>
<dbReference type="InterPro" id="IPR017900">
    <property type="entry name" value="4Fe4S_Fe_S_CS"/>
</dbReference>
<dbReference type="GO" id="GO:0046872">
    <property type="term" value="F:metal ion binding"/>
    <property type="evidence" value="ECO:0007669"/>
    <property type="project" value="UniProtKB-KW"/>
</dbReference>
<dbReference type="AlphaFoldDB" id="A0A194AGY0"/>
<dbReference type="Gene3D" id="3.30.70.20">
    <property type="match status" value="1"/>
</dbReference>
<comment type="caution">
    <text evidence="6">The sequence shown here is derived from an EMBL/GenBank/DDBJ whole genome shotgun (WGS) entry which is preliminary data.</text>
</comment>
<dbReference type="InterPro" id="IPR045854">
    <property type="entry name" value="NO2/SO3_Rdtase_4Fe4S_sf"/>
</dbReference>
<dbReference type="EMBL" id="BDFE01000015">
    <property type="protein sequence ID" value="GAU08341.1"/>
    <property type="molecule type" value="Genomic_DNA"/>
</dbReference>
<evidence type="ECO:0000256" key="3">
    <source>
        <dbReference type="ARBA" id="ARBA00023004"/>
    </source>
</evidence>
<dbReference type="PROSITE" id="PS51379">
    <property type="entry name" value="4FE4S_FER_2"/>
    <property type="match status" value="2"/>
</dbReference>
<organism evidence="6 7">
    <name type="scientific">Desulfoplanes formicivorans</name>
    <dbReference type="NCBI Taxonomy" id="1592317"/>
    <lineage>
        <taxon>Bacteria</taxon>
        <taxon>Pseudomonadati</taxon>
        <taxon>Thermodesulfobacteriota</taxon>
        <taxon>Desulfovibrionia</taxon>
        <taxon>Desulfovibrionales</taxon>
        <taxon>Desulfoplanaceae</taxon>
        <taxon>Desulfoplanes</taxon>
    </lineage>
</organism>
<keyword evidence="1" id="KW-0004">4Fe-4S</keyword>
<accession>A0A194AGY0</accession>
<keyword evidence="7" id="KW-1185">Reference proteome</keyword>
<dbReference type="GO" id="GO:0051539">
    <property type="term" value="F:4 iron, 4 sulfur cluster binding"/>
    <property type="evidence" value="ECO:0007669"/>
    <property type="project" value="UniProtKB-KW"/>
</dbReference>
<protein>
    <submittedName>
        <fullName evidence="6">Nitrite and sulfite reductase 4Fe-4S region</fullName>
    </submittedName>
</protein>
<sequence length="172" mass="18431">MSRVIEHSGWPAFLQENVHGRIGHHHQFRVSIAACANGCSRPHIVDVGFIAAEYPVVDQDLCIGCGKCIRACPDGAITAMEEGVQIAGGSCLGCGTCVRVCEQSALVPVSTGYRVVVGGKLGRHPRLGRELPGVFAPEEALDLLAKVLEFVMEHYTHGRNVGTIMETVGDPW</sequence>
<evidence type="ECO:0000313" key="6">
    <source>
        <dbReference type="EMBL" id="GAU08341.1"/>
    </source>
</evidence>
<dbReference type="Pfam" id="PF01077">
    <property type="entry name" value="NIR_SIR"/>
    <property type="match status" value="1"/>
</dbReference>
<dbReference type="SUPFAM" id="SSF54862">
    <property type="entry name" value="4Fe-4S ferredoxins"/>
    <property type="match status" value="1"/>
</dbReference>
<dbReference type="InterPro" id="IPR006067">
    <property type="entry name" value="NO2/SO3_Rdtase_4Fe4S_dom"/>
</dbReference>
<dbReference type="GO" id="GO:0016491">
    <property type="term" value="F:oxidoreductase activity"/>
    <property type="evidence" value="ECO:0007669"/>
    <property type="project" value="InterPro"/>
</dbReference>
<evidence type="ECO:0000313" key="7">
    <source>
        <dbReference type="Proteomes" id="UP000095200"/>
    </source>
</evidence>
<dbReference type="Pfam" id="PF00037">
    <property type="entry name" value="Fer4"/>
    <property type="match status" value="1"/>
</dbReference>
<feature type="domain" description="4Fe-4S ferredoxin-type" evidence="5">
    <location>
        <begin position="53"/>
        <end position="82"/>
    </location>
</feature>
<dbReference type="PROSITE" id="PS00198">
    <property type="entry name" value="4FE4S_FER_1"/>
    <property type="match status" value="2"/>
</dbReference>
<gene>
    <name evidence="6" type="ORF">DPF_1047</name>
</gene>
<dbReference type="GO" id="GO:0020037">
    <property type="term" value="F:heme binding"/>
    <property type="evidence" value="ECO:0007669"/>
    <property type="project" value="InterPro"/>
</dbReference>
<evidence type="ECO:0000256" key="1">
    <source>
        <dbReference type="ARBA" id="ARBA00022485"/>
    </source>
</evidence>
<keyword evidence="4" id="KW-0411">Iron-sulfur</keyword>
<evidence type="ECO:0000259" key="5">
    <source>
        <dbReference type="PROSITE" id="PS51379"/>
    </source>
</evidence>
<evidence type="ECO:0000256" key="4">
    <source>
        <dbReference type="ARBA" id="ARBA00023014"/>
    </source>
</evidence>
<dbReference type="Gene3D" id="3.30.413.10">
    <property type="entry name" value="Sulfite Reductase Hemoprotein, domain 1"/>
    <property type="match status" value="1"/>
</dbReference>
<dbReference type="PANTHER" id="PTHR43122">
    <property type="entry name" value="FERREDOXIN SUBUNIT OF PYRUVATE:FLAVODOXIN OXIDOREDUCTASE-RELATED"/>
    <property type="match status" value="1"/>
</dbReference>
<reference evidence="7" key="1">
    <citation type="submission" date="2016-06" db="EMBL/GenBank/DDBJ databases">
        <title>Draft genome sequence of Desulfoplanes formicivorans strain Pf12B.</title>
        <authorList>
            <person name="Watanabe M."/>
            <person name="Kojima H."/>
            <person name="Fukui M."/>
        </authorList>
    </citation>
    <scope>NUCLEOTIDE SEQUENCE [LARGE SCALE GENOMIC DNA]</scope>
    <source>
        <strain evidence="7">Pf12B</strain>
    </source>
</reference>
<dbReference type="STRING" id="1592317.DPF_1047"/>
<feature type="domain" description="4Fe-4S ferredoxin-type" evidence="5">
    <location>
        <begin position="84"/>
        <end position="111"/>
    </location>
</feature>